<protein>
    <submittedName>
        <fullName evidence="2">Uncharacterized protein</fullName>
    </submittedName>
</protein>
<evidence type="ECO:0000313" key="3">
    <source>
        <dbReference type="Proteomes" id="UP001458880"/>
    </source>
</evidence>
<feature type="region of interest" description="Disordered" evidence="1">
    <location>
        <begin position="1"/>
        <end position="28"/>
    </location>
</feature>
<evidence type="ECO:0000256" key="1">
    <source>
        <dbReference type="SAM" id="MobiDB-lite"/>
    </source>
</evidence>
<organism evidence="2 3">
    <name type="scientific">Popillia japonica</name>
    <name type="common">Japanese beetle</name>
    <dbReference type="NCBI Taxonomy" id="7064"/>
    <lineage>
        <taxon>Eukaryota</taxon>
        <taxon>Metazoa</taxon>
        <taxon>Ecdysozoa</taxon>
        <taxon>Arthropoda</taxon>
        <taxon>Hexapoda</taxon>
        <taxon>Insecta</taxon>
        <taxon>Pterygota</taxon>
        <taxon>Neoptera</taxon>
        <taxon>Endopterygota</taxon>
        <taxon>Coleoptera</taxon>
        <taxon>Polyphaga</taxon>
        <taxon>Scarabaeiformia</taxon>
        <taxon>Scarabaeidae</taxon>
        <taxon>Rutelinae</taxon>
        <taxon>Popillia</taxon>
    </lineage>
</organism>
<dbReference type="Proteomes" id="UP001458880">
    <property type="component" value="Unassembled WGS sequence"/>
</dbReference>
<sequence>MELSKERALGKKSVNEPSVNEPSLDSKRERVTACSITRSFCHIGSDWRDILRPHYRIGLAGYSPASLPMNTGVFAVTFML</sequence>
<dbReference type="AlphaFoldDB" id="A0AAW1NB66"/>
<evidence type="ECO:0000313" key="2">
    <source>
        <dbReference type="EMBL" id="KAK9754452.1"/>
    </source>
</evidence>
<proteinExistence type="predicted"/>
<reference evidence="2 3" key="1">
    <citation type="journal article" date="2024" name="BMC Genomics">
        <title>De novo assembly and annotation of Popillia japonica's genome with initial clues to its potential as an invasive pest.</title>
        <authorList>
            <person name="Cucini C."/>
            <person name="Boschi S."/>
            <person name="Funari R."/>
            <person name="Cardaioli E."/>
            <person name="Iannotti N."/>
            <person name="Marturano G."/>
            <person name="Paoli F."/>
            <person name="Bruttini M."/>
            <person name="Carapelli A."/>
            <person name="Frati F."/>
            <person name="Nardi F."/>
        </authorList>
    </citation>
    <scope>NUCLEOTIDE SEQUENCE [LARGE SCALE GENOMIC DNA]</scope>
    <source>
        <strain evidence="2">DMR45628</strain>
    </source>
</reference>
<accession>A0AAW1NB66</accession>
<comment type="caution">
    <text evidence="2">The sequence shown here is derived from an EMBL/GenBank/DDBJ whole genome shotgun (WGS) entry which is preliminary data.</text>
</comment>
<dbReference type="EMBL" id="JASPKY010000007">
    <property type="protein sequence ID" value="KAK9754452.1"/>
    <property type="molecule type" value="Genomic_DNA"/>
</dbReference>
<name>A0AAW1NB66_POPJA</name>
<gene>
    <name evidence="2" type="ORF">QE152_g1270</name>
</gene>
<keyword evidence="3" id="KW-1185">Reference proteome</keyword>